<feature type="transmembrane region" description="Helical" evidence="7">
    <location>
        <begin position="116"/>
        <end position="136"/>
    </location>
</feature>
<evidence type="ECO:0000313" key="9">
    <source>
        <dbReference type="Proteomes" id="UP000038009"/>
    </source>
</evidence>
<feature type="transmembrane region" description="Helical" evidence="7">
    <location>
        <begin position="156"/>
        <end position="174"/>
    </location>
</feature>
<feature type="compositionally biased region" description="Basic and acidic residues" evidence="6">
    <location>
        <begin position="273"/>
        <end position="283"/>
    </location>
</feature>
<evidence type="ECO:0000256" key="1">
    <source>
        <dbReference type="ARBA" id="ARBA00004141"/>
    </source>
</evidence>
<gene>
    <name evidence="8" type="ORF">ABL78_8473</name>
</gene>
<comment type="subcellular location">
    <subcellularLocation>
        <location evidence="1">Membrane</location>
        <topology evidence="1">Multi-pass membrane protein</topology>
    </subcellularLocation>
</comment>
<dbReference type="PANTHER" id="PTHR31585">
    <property type="entry name" value="FOLATE-BIOPTERIN TRANSPORTER 1, CHLOROPLASTIC"/>
    <property type="match status" value="1"/>
</dbReference>
<evidence type="ECO:0000256" key="5">
    <source>
        <dbReference type="ARBA" id="ARBA00023136"/>
    </source>
</evidence>
<feature type="transmembrane region" description="Helical" evidence="7">
    <location>
        <begin position="89"/>
        <end position="109"/>
    </location>
</feature>
<dbReference type="Pfam" id="PF03092">
    <property type="entry name" value="BT1"/>
    <property type="match status" value="1"/>
</dbReference>
<feature type="compositionally biased region" description="Basic and acidic residues" evidence="6">
    <location>
        <begin position="293"/>
        <end position="309"/>
    </location>
</feature>
<feature type="transmembrane region" description="Helical" evidence="7">
    <location>
        <begin position="186"/>
        <end position="208"/>
    </location>
</feature>
<dbReference type="InterPro" id="IPR004324">
    <property type="entry name" value="FBT"/>
</dbReference>
<comment type="caution">
    <text evidence="8">The sequence shown here is derived from an EMBL/GenBank/DDBJ whole genome shotgun (WGS) entry which is preliminary data.</text>
</comment>
<keyword evidence="3 7" id="KW-0812">Transmembrane</keyword>
<dbReference type="EMBL" id="LJSK01000828">
    <property type="protein sequence ID" value="KPI82517.1"/>
    <property type="molecule type" value="Genomic_DNA"/>
</dbReference>
<sequence length="309" mass="34046">MTCGIITMVCVTLLGTKWQLLYACISVAVVFIVGAFLTLPLVIAKATVFIYLNSILYLQIPGALANFYVAKPACLPDGPHFSYVFYQTVAALIADAGGVLGAILFNTFFSRHRYAFVFIATTILQVLGSIFDLIIVKRWNTHIGIPDHAMYILGDSIVYRVCFVMSMMPAQILMSRLCPRGTETIAFSLLAGFSSAGNSMSLSIGSLLMESIWPVSTRVPCNFKNVQWLIITGHLVTPLLIIPLAFLLLPRARICDRVDFEGNVIREDDEVPEEHTTSIERIDAPTPSAAECNAEKKDAWDDEKTPSKV</sequence>
<feature type="region of interest" description="Disordered" evidence="6">
    <location>
        <begin position="269"/>
        <end position="309"/>
    </location>
</feature>
<name>A0A0N0P2H3_LEPSE</name>
<feature type="transmembrane region" description="Helical" evidence="7">
    <location>
        <begin position="228"/>
        <end position="249"/>
    </location>
</feature>
<feature type="transmembrane region" description="Helical" evidence="7">
    <location>
        <begin position="50"/>
        <end position="69"/>
    </location>
</feature>
<proteinExistence type="predicted"/>
<dbReference type="Proteomes" id="UP000038009">
    <property type="component" value="Unassembled WGS sequence"/>
</dbReference>
<dbReference type="NCBIfam" id="TIGR00788">
    <property type="entry name" value="fbt"/>
    <property type="match status" value="1"/>
</dbReference>
<keyword evidence="2" id="KW-0813">Transport</keyword>
<organism evidence="8 9">
    <name type="scientific">Leptomonas seymouri</name>
    <dbReference type="NCBI Taxonomy" id="5684"/>
    <lineage>
        <taxon>Eukaryota</taxon>
        <taxon>Discoba</taxon>
        <taxon>Euglenozoa</taxon>
        <taxon>Kinetoplastea</taxon>
        <taxon>Metakinetoplastina</taxon>
        <taxon>Trypanosomatida</taxon>
        <taxon>Trypanosomatidae</taxon>
        <taxon>Leishmaniinae</taxon>
        <taxon>Leptomonas</taxon>
    </lineage>
</organism>
<dbReference type="PANTHER" id="PTHR31585:SF51">
    <property type="entry name" value="TRANSPORTER, PUTATIVE-RELATED"/>
    <property type="match status" value="1"/>
</dbReference>
<dbReference type="OMA" id="MESIWPV"/>
<reference evidence="8 9" key="1">
    <citation type="journal article" date="2015" name="PLoS Pathog.">
        <title>Leptomonas seymouri: Adaptations to the Dixenous Life Cycle Analyzed by Genome Sequencing, Transcriptome Profiling and Co-infection with Leishmania donovani.</title>
        <authorList>
            <person name="Kraeva N."/>
            <person name="Butenko A."/>
            <person name="Hlavacova J."/>
            <person name="Kostygov A."/>
            <person name="Myskova J."/>
            <person name="Grybchuk D."/>
            <person name="Lestinova T."/>
            <person name="Votypka J."/>
            <person name="Volf P."/>
            <person name="Opperdoes F."/>
            <person name="Flegontov P."/>
            <person name="Lukes J."/>
            <person name="Yurchenko V."/>
        </authorList>
    </citation>
    <scope>NUCLEOTIDE SEQUENCE [LARGE SCALE GENOMIC DNA]</scope>
    <source>
        <strain evidence="8 9">ATCC 30220</strain>
    </source>
</reference>
<dbReference type="InterPro" id="IPR039309">
    <property type="entry name" value="BT1"/>
</dbReference>
<protein>
    <submittedName>
        <fullName evidence="8">Putative pteridine transporter</fullName>
    </submittedName>
</protein>
<evidence type="ECO:0000256" key="4">
    <source>
        <dbReference type="ARBA" id="ARBA00022989"/>
    </source>
</evidence>
<dbReference type="VEuPathDB" id="TriTrypDB:Lsey_0830_0010"/>
<dbReference type="GO" id="GO:0016020">
    <property type="term" value="C:membrane"/>
    <property type="evidence" value="ECO:0007669"/>
    <property type="project" value="UniProtKB-SubCell"/>
</dbReference>
<evidence type="ECO:0000256" key="2">
    <source>
        <dbReference type="ARBA" id="ARBA00022448"/>
    </source>
</evidence>
<keyword evidence="9" id="KW-1185">Reference proteome</keyword>
<accession>A0A0N0P2H3</accession>
<keyword evidence="5 7" id="KW-0472">Membrane</keyword>
<evidence type="ECO:0000256" key="7">
    <source>
        <dbReference type="SAM" id="Phobius"/>
    </source>
</evidence>
<dbReference type="AlphaFoldDB" id="A0A0N0P2H3"/>
<evidence type="ECO:0000256" key="3">
    <source>
        <dbReference type="ARBA" id="ARBA00022692"/>
    </source>
</evidence>
<evidence type="ECO:0000313" key="8">
    <source>
        <dbReference type="EMBL" id="KPI82517.1"/>
    </source>
</evidence>
<keyword evidence="4 7" id="KW-1133">Transmembrane helix</keyword>
<evidence type="ECO:0000256" key="6">
    <source>
        <dbReference type="SAM" id="MobiDB-lite"/>
    </source>
</evidence>
<feature type="transmembrane region" description="Helical" evidence="7">
    <location>
        <begin position="20"/>
        <end position="43"/>
    </location>
</feature>
<dbReference type="OrthoDB" id="754047at2759"/>